<dbReference type="RefSeq" id="WP_167151378.1">
    <property type="nucleotide sequence ID" value="NZ_JAAMOX010000002.1"/>
</dbReference>
<evidence type="ECO:0000313" key="4">
    <source>
        <dbReference type="Proteomes" id="UP000541033"/>
    </source>
</evidence>
<gene>
    <name evidence="3" type="ORF">FHX76_002708</name>
</gene>
<sequence length="375" mass="40018">MNSRLFRSSVAVAVSVACLLLAGCTSSADQSNSVSSPGPTPGGSPLDKYRAALDKVNEIDANLDYEAMSVEYEKLIAECMTAEGFSYIPVPPQTEEGYSDDGLYDGYGTVKWAEVNGYGISTVDRQSESQSGYFDPNAEYVASLSETERVAYDEAMYGPQPTEDQLAAMEDSDGAVGWEMAGCQSEASKKAYPEVQESTINVDYADLIEKMNSVSDGLESEPAVLAAVAEWSACMASAGYSGFVETYDASQFMNEEYAKLYGYTEGEDGELVAPSEEPSAETSSLSTGLGAGTSAVAIAAVVPAAIDFDNYGITPSDEAIAEFRTKEIAMAVADATCLEETAVERITAEQQVERETVFVRQNKAALDRMLADVTK</sequence>
<dbReference type="AlphaFoldDB" id="A0A7X5R3Q5"/>
<feature type="region of interest" description="Disordered" evidence="1">
    <location>
        <begin position="27"/>
        <end position="47"/>
    </location>
</feature>
<evidence type="ECO:0000256" key="1">
    <source>
        <dbReference type="SAM" id="MobiDB-lite"/>
    </source>
</evidence>
<evidence type="ECO:0000256" key="2">
    <source>
        <dbReference type="SAM" id="SignalP"/>
    </source>
</evidence>
<dbReference type="PROSITE" id="PS51257">
    <property type="entry name" value="PROKAR_LIPOPROTEIN"/>
    <property type="match status" value="1"/>
</dbReference>
<reference evidence="3 4" key="1">
    <citation type="submission" date="2020-02" db="EMBL/GenBank/DDBJ databases">
        <title>Sequencing the genomes of 1000 actinobacteria strains.</title>
        <authorList>
            <person name="Klenk H.-P."/>
        </authorList>
    </citation>
    <scope>NUCLEOTIDE SEQUENCE [LARGE SCALE GENOMIC DNA]</scope>
    <source>
        <strain evidence="3 4">DSM 27960</strain>
    </source>
</reference>
<proteinExistence type="predicted"/>
<organism evidence="3 4">
    <name type="scientific">Lysinibacter cavernae</name>
    <dbReference type="NCBI Taxonomy" id="1640652"/>
    <lineage>
        <taxon>Bacteria</taxon>
        <taxon>Bacillati</taxon>
        <taxon>Actinomycetota</taxon>
        <taxon>Actinomycetes</taxon>
        <taxon>Micrococcales</taxon>
        <taxon>Microbacteriaceae</taxon>
        <taxon>Lysinibacter</taxon>
    </lineage>
</organism>
<name>A0A7X5R3Q5_9MICO</name>
<keyword evidence="2" id="KW-0732">Signal</keyword>
<dbReference type="Proteomes" id="UP000541033">
    <property type="component" value="Unassembled WGS sequence"/>
</dbReference>
<feature type="chain" id="PRO_5030811762" evidence="2">
    <location>
        <begin position="29"/>
        <end position="375"/>
    </location>
</feature>
<dbReference type="EMBL" id="JAAMOX010000002">
    <property type="protein sequence ID" value="NIH54812.1"/>
    <property type="molecule type" value="Genomic_DNA"/>
</dbReference>
<accession>A0A7X5R3Q5</accession>
<comment type="caution">
    <text evidence="3">The sequence shown here is derived from an EMBL/GenBank/DDBJ whole genome shotgun (WGS) entry which is preliminary data.</text>
</comment>
<feature type="signal peptide" evidence="2">
    <location>
        <begin position="1"/>
        <end position="28"/>
    </location>
</feature>
<protein>
    <submittedName>
        <fullName evidence="3">Uncharacterized protein</fullName>
    </submittedName>
</protein>
<keyword evidence="4" id="KW-1185">Reference proteome</keyword>
<evidence type="ECO:0000313" key="3">
    <source>
        <dbReference type="EMBL" id="NIH54812.1"/>
    </source>
</evidence>